<organism evidence="1 2">
    <name type="scientific">Vigna mungo</name>
    <name type="common">Black gram</name>
    <name type="synonym">Phaseolus mungo</name>
    <dbReference type="NCBI Taxonomy" id="3915"/>
    <lineage>
        <taxon>Eukaryota</taxon>
        <taxon>Viridiplantae</taxon>
        <taxon>Streptophyta</taxon>
        <taxon>Embryophyta</taxon>
        <taxon>Tracheophyta</taxon>
        <taxon>Spermatophyta</taxon>
        <taxon>Magnoliopsida</taxon>
        <taxon>eudicotyledons</taxon>
        <taxon>Gunneridae</taxon>
        <taxon>Pentapetalae</taxon>
        <taxon>rosids</taxon>
        <taxon>fabids</taxon>
        <taxon>Fabales</taxon>
        <taxon>Fabaceae</taxon>
        <taxon>Papilionoideae</taxon>
        <taxon>50 kb inversion clade</taxon>
        <taxon>NPAAA clade</taxon>
        <taxon>indigoferoid/millettioid clade</taxon>
        <taxon>Phaseoleae</taxon>
        <taxon>Vigna</taxon>
    </lineage>
</organism>
<gene>
    <name evidence="1" type="ORF">V8G54_026092</name>
</gene>
<name>A0AAQ3MZ01_VIGMU</name>
<accession>A0AAQ3MZ01</accession>
<dbReference type="AlphaFoldDB" id="A0AAQ3MZ01"/>
<evidence type="ECO:0000313" key="1">
    <source>
        <dbReference type="EMBL" id="WVZ00023.1"/>
    </source>
</evidence>
<dbReference type="EMBL" id="CP144693">
    <property type="protein sequence ID" value="WVZ00023.1"/>
    <property type="molecule type" value="Genomic_DNA"/>
</dbReference>
<keyword evidence="2" id="KW-1185">Reference proteome</keyword>
<evidence type="ECO:0000313" key="2">
    <source>
        <dbReference type="Proteomes" id="UP001374535"/>
    </source>
</evidence>
<dbReference type="Proteomes" id="UP001374535">
    <property type="component" value="Chromosome 8"/>
</dbReference>
<reference evidence="1 2" key="1">
    <citation type="journal article" date="2023" name="Life. Sci Alliance">
        <title>Evolutionary insights into 3D genome organization and epigenetic landscape of Vigna mungo.</title>
        <authorList>
            <person name="Junaid A."/>
            <person name="Singh B."/>
            <person name="Bhatia S."/>
        </authorList>
    </citation>
    <scope>NUCLEOTIDE SEQUENCE [LARGE SCALE GENOMIC DNA]</scope>
    <source>
        <strain evidence="1">Urdbean</strain>
    </source>
</reference>
<proteinExistence type="predicted"/>
<protein>
    <submittedName>
        <fullName evidence="1">Uncharacterized protein</fullName>
    </submittedName>
</protein>
<sequence>MAWFQHQEGDELGKRKQIPSFYTDSASMPTSSVLPQPESQCTILVKDNPIFNKLKTILINMMSTSSAEFDQTRENRRLQHVKKASNEDGARAMEACTRKNKTSWVLKEKELLWEEEED</sequence>